<comment type="caution">
    <text evidence="3">The sequence shown here is derived from an EMBL/GenBank/DDBJ whole genome shotgun (WGS) entry which is preliminary data.</text>
</comment>
<evidence type="ECO:0000313" key="4">
    <source>
        <dbReference type="Proteomes" id="UP000019484"/>
    </source>
</evidence>
<dbReference type="HOGENOM" id="CLU_000288_182_2_1"/>
<dbReference type="InterPro" id="IPR007751">
    <property type="entry name" value="DUF676_lipase-like"/>
</dbReference>
<evidence type="ECO:0000313" key="3">
    <source>
        <dbReference type="EMBL" id="EXJ96106.1"/>
    </source>
</evidence>
<dbReference type="OrthoDB" id="5086500at2759"/>
<dbReference type="InterPro" id="IPR029058">
    <property type="entry name" value="AB_hydrolase_fold"/>
</dbReference>
<feature type="domain" description="DUF676" evidence="2">
    <location>
        <begin position="21"/>
        <end position="154"/>
    </location>
</feature>
<reference evidence="3 4" key="1">
    <citation type="submission" date="2013-03" db="EMBL/GenBank/DDBJ databases">
        <title>The Genome Sequence of Capronia coronata CBS 617.96.</title>
        <authorList>
            <consortium name="The Broad Institute Genomics Platform"/>
            <person name="Cuomo C."/>
            <person name="de Hoog S."/>
            <person name="Gorbushina A."/>
            <person name="Walker B."/>
            <person name="Young S.K."/>
            <person name="Zeng Q."/>
            <person name="Gargeya S."/>
            <person name="Fitzgerald M."/>
            <person name="Haas B."/>
            <person name="Abouelleil A."/>
            <person name="Allen A.W."/>
            <person name="Alvarado L."/>
            <person name="Arachchi H.M."/>
            <person name="Berlin A.M."/>
            <person name="Chapman S.B."/>
            <person name="Gainer-Dewar J."/>
            <person name="Goldberg J."/>
            <person name="Griggs A."/>
            <person name="Gujja S."/>
            <person name="Hansen M."/>
            <person name="Howarth C."/>
            <person name="Imamovic A."/>
            <person name="Ireland A."/>
            <person name="Larimer J."/>
            <person name="McCowan C."/>
            <person name="Murphy C."/>
            <person name="Pearson M."/>
            <person name="Poon T.W."/>
            <person name="Priest M."/>
            <person name="Roberts A."/>
            <person name="Saif S."/>
            <person name="Shea T."/>
            <person name="Sisk P."/>
            <person name="Sykes S."/>
            <person name="Wortman J."/>
            <person name="Nusbaum C."/>
            <person name="Birren B."/>
        </authorList>
    </citation>
    <scope>NUCLEOTIDE SEQUENCE [LARGE SCALE GENOMIC DNA]</scope>
    <source>
        <strain evidence="3 4">CBS 617.96</strain>
    </source>
</reference>
<dbReference type="Pfam" id="PF05057">
    <property type="entry name" value="DUF676"/>
    <property type="match status" value="1"/>
</dbReference>
<proteinExistence type="inferred from homology"/>
<dbReference type="AlphaFoldDB" id="W9Z3E5"/>
<gene>
    <name evidence="3" type="ORF">A1O1_01232</name>
</gene>
<dbReference type="SUPFAM" id="SSF53474">
    <property type="entry name" value="alpha/beta-Hydrolases"/>
    <property type="match status" value="1"/>
</dbReference>
<dbReference type="GeneID" id="19156134"/>
<evidence type="ECO:0000259" key="2">
    <source>
        <dbReference type="Pfam" id="PF05057"/>
    </source>
</evidence>
<name>W9Z3E5_9EURO</name>
<dbReference type="Proteomes" id="UP000019484">
    <property type="component" value="Unassembled WGS sequence"/>
</dbReference>
<dbReference type="PANTHER" id="PTHR48182">
    <property type="entry name" value="PROTEIN SERAC1"/>
    <property type="match status" value="1"/>
</dbReference>
<dbReference type="Gene3D" id="3.40.50.1820">
    <property type="entry name" value="alpha/beta hydrolase"/>
    <property type="match status" value="1"/>
</dbReference>
<accession>W9Z3E5</accession>
<evidence type="ECO:0000256" key="1">
    <source>
        <dbReference type="ARBA" id="ARBA00007920"/>
    </source>
</evidence>
<comment type="similarity">
    <text evidence="1">Belongs to the putative lipase ROG1 family.</text>
</comment>
<sequence length="308" mass="34533">MSRHPALTELYRGENPIVDIVAVHGLNGDALMSWTTSKTGRCWLREPDMLPSNLPQARVLTYSYNASVTELFGRTSSDRILEHAHTLVAELIADRQLENASRRPLIFVCHSLGGIIVKRAIILSQSRTAKSIQNMHSIYVSTFGLLFLGTPHDGSTKAGIASSTRRIVDVMVPSKLCDTDGQLLEALKPGSEALKNITDLFVPLMKKFRIYFFWEQEKTDLHVTNDYIVTESSAAPILDGTERCGLPYDHRNLCRFESRTSPGYRVVVAALMRYSEEASYVVAQRWIHTDSLLRSMRTNEAAELFIGT</sequence>
<dbReference type="eggNOG" id="KOG2029">
    <property type="taxonomic scope" value="Eukaryota"/>
</dbReference>
<dbReference type="PANTHER" id="PTHR48182:SF3">
    <property type="entry name" value="DUF676 DOMAIN-CONTAINING PROTEIN"/>
    <property type="match status" value="1"/>
</dbReference>
<dbReference type="InterPro" id="IPR052374">
    <property type="entry name" value="SERAC1"/>
</dbReference>
<protein>
    <recommendedName>
        <fullName evidence="2">DUF676 domain-containing protein</fullName>
    </recommendedName>
</protein>
<organism evidence="3 4">
    <name type="scientific">Capronia coronata CBS 617.96</name>
    <dbReference type="NCBI Taxonomy" id="1182541"/>
    <lineage>
        <taxon>Eukaryota</taxon>
        <taxon>Fungi</taxon>
        <taxon>Dikarya</taxon>
        <taxon>Ascomycota</taxon>
        <taxon>Pezizomycotina</taxon>
        <taxon>Eurotiomycetes</taxon>
        <taxon>Chaetothyriomycetidae</taxon>
        <taxon>Chaetothyriales</taxon>
        <taxon>Herpotrichiellaceae</taxon>
        <taxon>Capronia</taxon>
    </lineage>
</organism>
<keyword evidence="4" id="KW-1185">Reference proteome</keyword>
<dbReference type="EMBL" id="AMWN01000001">
    <property type="protein sequence ID" value="EXJ96106.1"/>
    <property type="molecule type" value="Genomic_DNA"/>
</dbReference>
<dbReference type="RefSeq" id="XP_007720335.1">
    <property type="nucleotide sequence ID" value="XM_007722145.1"/>
</dbReference>